<dbReference type="RefSeq" id="WP_146958122.1">
    <property type="nucleotide sequence ID" value="NZ_CP042467.1"/>
</dbReference>
<reference evidence="4 5" key="1">
    <citation type="submission" date="2019-08" db="EMBL/GenBank/DDBJ databases">
        <authorList>
            <person name="Liang Q."/>
        </authorList>
    </citation>
    <scope>NUCLEOTIDE SEQUENCE [LARGE SCALE GENOMIC DNA]</scope>
    <source>
        <strain evidence="4 5">V1718</strain>
    </source>
</reference>
<evidence type="ECO:0000313" key="5">
    <source>
        <dbReference type="Proteomes" id="UP000321595"/>
    </source>
</evidence>
<keyword evidence="5" id="KW-1185">Reference proteome</keyword>
<proteinExistence type="predicted"/>
<feature type="domain" description="Type II secretion system protein GspE N-terminal" evidence="3">
    <location>
        <begin position="56"/>
        <end position="139"/>
    </location>
</feature>
<accession>A0A5B8XL71</accession>
<dbReference type="Pfam" id="PF05157">
    <property type="entry name" value="MshEN"/>
    <property type="match status" value="1"/>
</dbReference>
<dbReference type="InterPro" id="IPR007831">
    <property type="entry name" value="T2SS_GspE_N"/>
</dbReference>
<name>A0A5B8XL71_9DELT</name>
<feature type="coiled-coil region" evidence="1">
    <location>
        <begin position="289"/>
        <end position="316"/>
    </location>
</feature>
<dbReference type="Gene3D" id="3.30.300.160">
    <property type="entry name" value="Type II secretion system, protein E, N-terminal domain"/>
    <property type="match status" value="1"/>
</dbReference>
<dbReference type="EMBL" id="CP042467">
    <property type="protein sequence ID" value="QED26572.1"/>
    <property type="molecule type" value="Genomic_DNA"/>
</dbReference>
<feature type="region of interest" description="Disordered" evidence="2">
    <location>
        <begin position="146"/>
        <end position="215"/>
    </location>
</feature>
<gene>
    <name evidence="4" type="ORF">FRD01_04790</name>
</gene>
<feature type="compositionally biased region" description="Acidic residues" evidence="2">
    <location>
        <begin position="160"/>
        <end position="169"/>
    </location>
</feature>
<sequence>MDRRLIDSIVSSGTVSRADMQRYILRATKNKVSVLREIFEDHPDSESIAKVVASHLGAEFLPPDALVAQKNALALVAAKSAENAALLPLSFKDDTLVVAVADVESASELLNTVKLATGNAPEIKISAYQSLKDAIAHHYFGKPWQFAQSPEKPAPGPPDPEPDSEDIIDLNDLVAPPKLEPDEAVMRAKPKRRPSLSSPQSFAGSEKPEKPKSPTVEVNQALEDFDAFLDTNSTGQFATDDSWEEEFYKSQGQSGFGSQFGESEDELNAIQGFDLFEPSEIELTIQELVDRHDAQIQKLQSELKNQRDVVAVLVEMLHESRVLNRKELSKRVKARRG</sequence>
<dbReference type="Proteomes" id="UP000321595">
    <property type="component" value="Chromosome"/>
</dbReference>
<dbReference type="OrthoDB" id="5489790at2"/>
<evidence type="ECO:0000256" key="1">
    <source>
        <dbReference type="SAM" id="Coils"/>
    </source>
</evidence>
<evidence type="ECO:0000313" key="4">
    <source>
        <dbReference type="EMBL" id="QED26572.1"/>
    </source>
</evidence>
<dbReference type="AlphaFoldDB" id="A0A5B8XL71"/>
<evidence type="ECO:0000256" key="2">
    <source>
        <dbReference type="SAM" id="MobiDB-lite"/>
    </source>
</evidence>
<evidence type="ECO:0000259" key="3">
    <source>
        <dbReference type="Pfam" id="PF05157"/>
    </source>
</evidence>
<protein>
    <recommendedName>
        <fullName evidence="3">Type II secretion system protein GspE N-terminal domain-containing protein</fullName>
    </recommendedName>
</protein>
<organism evidence="4 5">
    <name type="scientific">Microvenator marinus</name>
    <dbReference type="NCBI Taxonomy" id="2600177"/>
    <lineage>
        <taxon>Bacteria</taxon>
        <taxon>Deltaproteobacteria</taxon>
        <taxon>Bradymonadales</taxon>
        <taxon>Microvenatoraceae</taxon>
        <taxon>Microvenator</taxon>
    </lineage>
</organism>
<dbReference type="SUPFAM" id="SSF160246">
    <property type="entry name" value="EspE N-terminal domain-like"/>
    <property type="match status" value="1"/>
</dbReference>
<dbReference type="KEGG" id="bbae:FRD01_04790"/>
<dbReference type="InterPro" id="IPR037257">
    <property type="entry name" value="T2SS_E_N_sf"/>
</dbReference>
<keyword evidence="1" id="KW-0175">Coiled coil</keyword>